<evidence type="ECO:0000256" key="2">
    <source>
        <dbReference type="SAM" id="Phobius"/>
    </source>
</evidence>
<keyword evidence="2" id="KW-1133">Transmembrane helix</keyword>
<proteinExistence type="predicted"/>
<dbReference type="Proteomes" id="UP001175227">
    <property type="component" value="Unassembled WGS sequence"/>
</dbReference>
<accession>A0AA39P2K1</accession>
<feature type="transmembrane region" description="Helical" evidence="2">
    <location>
        <begin position="259"/>
        <end position="279"/>
    </location>
</feature>
<feature type="region of interest" description="Disordered" evidence="1">
    <location>
        <begin position="318"/>
        <end position="339"/>
    </location>
</feature>
<feature type="transmembrane region" description="Helical" evidence="2">
    <location>
        <begin position="49"/>
        <end position="79"/>
    </location>
</feature>
<evidence type="ECO:0000256" key="1">
    <source>
        <dbReference type="SAM" id="MobiDB-lite"/>
    </source>
</evidence>
<feature type="transmembrane region" description="Helical" evidence="2">
    <location>
        <begin position="132"/>
        <end position="160"/>
    </location>
</feature>
<gene>
    <name evidence="3" type="ORF">IW261DRAFT_1492322</name>
</gene>
<dbReference type="AlphaFoldDB" id="A0AA39P2K1"/>
<protein>
    <submittedName>
        <fullName evidence="3">Uncharacterized protein</fullName>
    </submittedName>
</protein>
<evidence type="ECO:0000313" key="3">
    <source>
        <dbReference type="EMBL" id="KAK0476166.1"/>
    </source>
</evidence>
<keyword evidence="2" id="KW-0472">Membrane</keyword>
<name>A0AA39P2K1_9AGAR</name>
<keyword evidence="4" id="KW-1185">Reference proteome</keyword>
<reference evidence="3" key="1">
    <citation type="submission" date="2023-06" db="EMBL/GenBank/DDBJ databases">
        <authorList>
            <consortium name="Lawrence Berkeley National Laboratory"/>
            <person name="Ahrendt S."/>
            <person name="Sahu N."/>
            <person name="Indic B."/>
            <person name="Wong-Bajracharya J."/>
            <person name="Merenyi Z."/>
            <person name="Ke H.-M."/>
            <person name="Monk M."/>
            <person name="Kocsube S."/>
            <person name="Drula E."/>
            <person name="Lipzen A."/>
            <person name="Balint B."/>
            <person name="Henrissat B."/>
            <person name="Andreopoulos B."/>
            <person name="Martin F.M."/>
            <person name="Harder C.B."/>
            <person name="Rigling D."/>
            <person name="Ford K.L."/>
            <person name="Foster G.D."/>
            <person name="Pangilinan J."/>
            <person name="Papanicolaou A."/>
            <person name="Barry K."/>
            <person name="LaButti K."/>
            <person name="Viragh M."/>
            <person name="Koriabine M."/>
            <person name="Yan M."/>
            <person name="Riley R."/>
            <person name="Champramary S."/>
            <person name="Plett K.L."/>
            <person name="Tsai I.J."/>
            <person name="Slot J."/>
            <person name="Sipos G."/>
            <person name="Plett J."/>
            <person name="Nagy L.G."/>
            <person name="Grigoriev I.V."/>
        </authorList>
    </citation>
    <scope>NUCLEOTIDE SEQUENCE</scope>
    <source>
        <strain evidence="3">ICMP 16352</strain>
    </source>
</reference>
<organism evidence="3 4">
    <name type="scientific">Armillaria novae-zelandiae</name>
    <dbReference type="NCBI Taxonomy" id="153914"/>
    <lineage>
        <taxon>Eukaryota</taxon>
        <taxon>Fungi</taxon>
        <taxon>Dikarya</taxon>
        <taxon>Basidiomycota</taxon>
        <taxon>Agaricomycotina</taxon>
        <taxon>Agaricomycetes</taxon>
        <taxon>Agaricomycetidae</taxon>
        <taxon>Agaricales</taxon>
        <taxon>Marasmiineae</taxon>
        <taxon>Physalacriaceae</taxon>
        <taxon>Armillaria</taxon>
    </lineage>
</organism>
<feature type="transmembrane region" description="Helical" evidence="2">
    <location>
        <begin position="221"/>
        <end position="247"/>
    </location>
</feature>
<feature type="compositionally biased region" description="Basic and acidic residues" evidence="1">
    <location>
        <begin position="330"/>
        <end position="339"/>
    </location>
</feature>
<dbReference type="EMBL" id="JAUEPR010000021">
    <property type="protein sequence ID" value="KAK0476166.1"/>
    <property type="molecule type" value="Genomic_DNA"/>
</dbReference>
<feature type="transmembrane region" description="Helical" evidence="2">
    <location>
        <begin position="180"/>
        <end position="201"/>
    </location>
</feature>
<keyword evidence="2" id="KW-0812">Transmembrane</keyword>
<feature type="transmembrane region" description="Helical" evidence="2">
    <location>
        <begin position="99"/>
        <end position="120"/>
    </location>
</feature>
<evidence type="ECO:0000313" key="4">
    <source>
        <dbReference type="Proteomes" id="UP001175227"/>
    </source>
</evidence>
<sequence>MTNTKFSVLYNTIRLTCQTLVYGMYIIIMSVCSYVMLKRGLRSRSRISLFCMLVFMFSVSTAYWILSLYQVVLIITTSFVHNTPLEEIAFTPGRNEQDVMNALVLLNYVLTDGVVVWRAWVLCRDEYSKSLILPLVFLCLALLCVLVTIVLRITITAITINGHIVAVHSSSSRALDYLQVSNVVLSLLTNIFSTSIVAIKARRHRHWVTSALRMKGRNMTVAERIFILLAESGLIYCLSVIILLIATTIRLPFGTLGDIYAPISVQFAGIYPTIVILLVSRQGELNETTAFTVADKGNPLERPANSVSNLAPIEFGGNPNVNESFGGTETVRRSESTVS</sequence>
<comment type="caution">
    <text evidence="3">The sequence shown here is derived from an EMBL/GenBank/DDBJ whole genome shotgun (WGS) entry which is preliminary data.</text>
</comment>
<feature type="transmembrane region" description="Helical" evidence="2">
    <location>
        <begin position="20"/>
        <end position="37"/>
    </location>
</feature>